<comment type="subcellular location">
    <subcellularLocation>
        <location evidence="1">Nucleus</location>
    </subcellularLocation>
</comment>
<dbReference type="GO" id="GO:0000445">
    <property type="term" value="C:THO complex part of transcription export complex"/>
    <property type="evidence" value="ECO:0007669"/>
    <property type="project" value="InterPro"/>
</dbReference>
<feature type="compositionally biased region" description="Polar residues" evidence="4">
    <location>
        <begin position="198"/>
        <end position="220"/>
    </location>
</feature>
<evidence type="ECO:0008006" key="7">
    <source>
        <dbReference type="Google" id="ProtNLM"/>
    </source>
</evidence>
<dbReference type="AlphaFoldDB" id="A0A9W8E3J4"/>
<dbReference type="GO" id="GO:0006397">
    <property type="term" value="P:mRNA processing"/>
    <property type="evidence" value="ECO:0007669"/>
    <property type="project" value="InterPro"/>
</dbReference>
<name>A0A9W8E3J4_9FUNG</name>
<comment type="caution">
    <text evidence="5">The sequence shown here is derived from an EMBL/GenBank/DDBJ whole genome shotgun (WGS) entry which is preliminary data.</text>
</comment>
<keyword evidence="6" id="KW-1185">Reference proteome</keyword>
<keyword evidence="3" id="KW-0175">Coiled coil</keyword>
<dbReference type="Proteomes" id="UP001150925">
    <property type="component" value="Unassembled WGS sequence"/>
</dbReference>
<protein>
    <recommendedName>
        <fullName evidence="7">THO complex subunit 7</fullName>
    </recommendedName>
</protein>
<evidence type="ECO:0000313" key="6">
    <source>
        <dbReference type="Proteomes" id="UP001150925"/>
    </source>
</evidence>
<evidence type="ECO:0000256" key="3">
    <source>
        <dbReference type="SAM" id="Coils"/>
    </source>
</evidence>
<reference evidence="5" key="1">
    <citation type="submission" date="2022-07" db="EMBL/GenBank/DDBJ databases">
        <title>Phylogenomic reconstructions and comparative analyses of Kickxellomycotina fungi.</title>
        <authorList>
            <person name="Reynolds N.K."/>
            <person name="Stajich J.E."/>
            <person name="Barry K."/>
            <person name="Grigoriev I.V."/>
            <person name="Crous P."/>
            <person name="Smith M.E."/>
        </authorList>
    </citation>
    <scope>NUCLEOTIDE SEQUENCE</scope>
    <source>
        <strain evidence="5">RSA 1196</strain>
    </source>
</reference>
<dbReference type="EMBL" id="JANBPY010003672">
    <property type="protein sequence ID" value="KAJ1950681.1"/>
    <property type="molecule type" value="Genomic_DNA"/>
</dbReference>
<gene>
    <name evidence="5" type="ORF">IWQ62_006529</name>
</gene>
<feature type="region of interest" description="Disordered" evidence="4">
    <location>
        <begin position="196"/>
        <end position="259"/>
    </location>
</feature>
<evidence type="ECO:0000256" key="2">
    <source>
        <dbReference type="ARBA" id="ARBA00023242"/>
    </source>
</evidence>
<feature type="coiled-coil region" evidence="3">
    <location>
        <begin position="72"/>
        <end position="160"/>
    </location>
</feature>
<dbReference type="InterPro" id="IPR008501">
    <property type="entry name" value="THOC7/Mft1"/>
</dbReference>
<organism evidence="5 6">
    <name type="scientific">Dispira parvispora</name>
    <dbReference type="NCBI Taxonomy" id="1520584"/>
    <lineage>
        <taxon>Eukaryota</taxon>
        <taxon>Fungi</taxon>
        <taxon>Fungi incertae sedis</taxon>
        <taxon>Zoopagomycota</taxon>
        <taxon>Kickxellomycotina</taxon>
        <taxon>Dimargaritomycetes</taxon>
        <taxon>Dimargaritales</taxon>
        <taxon>Dimargaritaceae</taxon>
        <taxon>Dispira</taxon>
    </lineage>
</organism>
<dbReference type="OrthoDB" id="5560947at2759"/>
<accession>A0A9W8E3J4</accession>
<sequence length="259" mass="29544">MEDDIAIRNRLANDERPLKRCLQKYTTWSGSLSTTSPQDIQLNTQLVIAELQSFAKSMSKYGLFESASQHEISSYQETSEEIERNIDATSRTIEELRDQLVQAQEQRRQRLEYDEIAKDILKLPSRESLQQTVEGLQNEIRELQNERESRKTLVTSLRQQFDLSLVELEKLHGMVRKAAEEKISVIMDDISPLASPSLKGQDSMGLSVSSPMATGDSHQLQSDHDYEEGILEQDRREEDDDGEEEGALSDMNNTTMDTT</sequence>
<keyword evidence="2" id="KW-0539">Nucleus</keyword>
<feature type="compositionally biased region" description="Polar residues" evidence="4">
    <location>
        <begin position="250"/>
        <end position="259"/>
    </location>
</feature>
<evidence type="ECO:0000256" key="4">
    <source>
        <dbReference type="SAM" id="MobiDB-lite"/>
    </source>
</evidence>
<feature type="compositionally biased region" description="Acidic residues" evidence="4">
    <location>
        <begin position="225"/>
        <end position="247"/>
    </location>
</feature>
<evidence type="ECO:0000313" key="5">
    <source>
        <dbReference type="EMBL" id="KAJ1950681.1"/>
    </source>
</evidence>
<dbReference type="Pfam" id="PF05615">
    <property type="entry name" value="THOC7"/>
    <property type="match status" value="1"/>
</dbReference>
<proteinExistence type="predicted"/>
<evidence type="ECO:0000256" key="1">
    <source>
        <dbReference type="ARBA" id="ARBA00004123"/>
    </source>
</evidence>